<evidence type="ECO:0000313" key="4">
    <source>
        <dbReference type="Proteomes" id="UP000092256"/>
    </source>
</evidence>
<dbReference type="GO" id="GO:0003677">
    <property type="term" value="F:DNA binding"/>
    <property type="evidence" value="ECO:0007669"/>
    <property type="project" value="InterPro"/>
</dbReference>
<feature type="domain" description="Transposase IS200-like" evidence="2">
    <location>
        <begin position="9"/>
        <end position="124"/>
    </location>
</feature>
<feature type="region of interest" description="Disordered" evidence="1">
    <location>
        <begin position="216"/>
        <end position="236"/>
    </location>
</feature>
<comment type="caution">
    <text evidence="3">The sequence shown here is derived from an EMBL/GenBank/DDBJ whole genome shotgun (WGS) entry which is preliminary data.</text>
</comment>
<dbReference type="SUPFAM" id="SSF143422">
    <property type="entry name" value="Transposase IS200-like"/>
    <property type="match status" value="1"/>
</dbReference>
<gene>
    <name evidence="3" type="ORF">A9K58_05165</name>
</gene>
<name>A0A1A6Y1P3_STEMA</name>
<dbReference type="InterPro" id="IPR036515">
    <property type="entry name" value="Transposase_17_sf"/>
</dbReference>
<reference evidence="3 4" key="1">
    <citation type="submission" date="2016-05" db="EMBL/GenBank/DDBJ databases">
        <title>Draft Genome Sequences of Stenotrophomonas maltophilia Strains Sm32COP, Sm41DVV, Sm46PAILV, SmF3, SmF22, SmSOFb1 and SmCVFa1, Isolated from Different Manures, in France.</title>
        <authorList>
            <person name="Nazaret S."/>
            <person name="Bodilis J."/>
        </authorList>
    </citation>
    <scope>NUCLEOTIDE SEQUENCE [LARGE SCALE GENOMIC DNA]</scope>
    <source>
        <strain evidence="3 4">Sm46PAILV</strain>
    </source>
</reference>
<evidence type="ECO:0000313" key="3">
    <source>
        <dbReference type="EMBL" id="OBU69118.1"/>
    </source>
</evidence>
<proteinExistence type="predicted"/>
<dbReference type="PANTHER" id="PTHR34322:SF2">
    <property type="entry name" value="TRANSPOSASE IS200-LIKE DOMAIN-CONTAINING PROTEIN"/>
    <property type="match status" value="1"/>
</dbReference>
<evidence type="ECO:0000259" key="2">
    <source>
        <dbReference type="SMART" id="SM01321"/>
    </source>
</evidence>
<protein>
    <submittedName>
        <fullName evidence="3">Transposase</fullName>
    </submittedName>
</protein>
<sequence length="236" mass="26660">MPRQARLMLAGQAYHVVQRGVNKGAIFVDDIDRQLFLHLLHSAFLKHRVALHAYVLMDNHIHLLATPSTQQGLADAMRMHGNNYVQAFNQRHGRSGPLWQGRFHSSMIDSDAYLLSVYRYIERNPVRAGIAVSAEDHPWSSVHGNLQRRDDPMLTQHPAFQAFAGTAQQRTTLYAAFLRDVNASADLPAIRKHSLRQCPMGDAAFLRMVEHTLGRPVAMRKRGRPRKEGTGEPETT</sequence>
<dbReference type="Pfam" id="PF01797">
    <property type="entry name" value="Y1_Tnp"/>
    <property type="match status" value="1"/>
</dbReference>
<dbReference type="InterPro" id="IPR002686">
    <property type="entry name" value="Transposase_17"/>
</dbReference>
<dbReference type="GO" id="GO:0006313">
    <property type="term" value="P:DNA transposition"/>
    <property type="evidence" value="ECO:0007669"/>
    <property type="project" value="InterPro"/>
</dbReference>
<dbReference type="GO" id="GO:0004803">
    <property type="term" value="F:transposase activity"/>
    <property type="evidence" value="ECO:0007669"/>
    <property type="project" value="InterPro"/>
</dbReference>
<dbReference type="OrthoDB" id="9814067at2"/>
<dbReference type="RefSeq" id="WP_065198324.1">
    <property type="nucleotide sequence ID" value="NZ_LYVJ01000003.1"/>
</dbReference>
<dbReference type="SMART" id="SM01321">
    <property type="entry name" value="Y1_Tnp"/>
    <property type="match status" value="1"/>
</dbReference>
<dbReference type="PANTHER" id="PTHR34322">
    <property type="entry name" value="TRANSPOSASE, Y1_TNP DOMAIN-CONTAINING"/>
    <property type="match status" value="1"/>
</dbReference>
<accession>A0A1A6Y1P3</accession>
<evidence type="ECO:0000256" key="1">
    <source>
        <dbReference type="SAM" id="MobiDB-lite"/>
    </source>
</evidence>
<dbReference type="Gene3D" id="3.30.70.1290">
    <property type="entry name" value="Transposase IS200-like"/>
    <property type="match status" value="1"/>
</dbReference>
<dbReference type="AlphaFoldDB" id="A0A1A6Y1P3"/>
<dbReference type="EMBL" id="LYVJ01000003">
    <property type="protein sequence ID" value="OBU69118.1"/>
    <property type="molecule type" value="Genomic_DNA"/>
</dbReference>
<organism evidence="3 4">
    <name type="scientific">Stenotrophomonas maltophilia</name>
    <name type="common">Pseudomonas maltophilia</name>
    <name type="synonym">Xanthomonas maltophilia</name>
    <dbReference type="NCBI Taxonomy" id="40324"/>
    <lineage>
        <taxon>Bacteria</taxon>
        <taxon>Pseudomonadati</taxon>
        <taxon>Pseudomonadota</taxon>
        <taxon>Gammaproteobacteria</taxon>
        <taxon>Lysobacterales</taxon>
        <taxon>Lysobacteraceae</taxon>
        <taxon>Stenotrophomonas</taxon>
        <taxon>Stenotrophomonas maltophilia group</taxon>
    </lineage>
</organism>
<dbReference type="Proteomes" id="UP000092256">
    <property type="component" value="Unassembled WGS sequence"/>
</dbReference>